<comment type="subcellular location">
    <subcellularLocation>
        <location evidence="1 9 10">Nucleus</location>
    </subcellularLocation>
</comment>
<feature type="compositionally biased region" description="Polar residues" evidence="12">
    <location>
        <begin position="891"/>
        <end position="915"/>
    </location>
</feature>
<keyword evidence="3" id="KW-0805">Transcription regulation</keyword>
<keyword evidence="6" id="KW-0010">Activator</keyword>
<protein>
    <recommendedName>
        <fullName evidence="11">POU domain protein</fullName>
    </recommendedName>
</protein>
<evidence type="ECO:0000256" key="4">
    <source>
        <dbReference type="ARBA" id="ARBA00023125"/>
    </source>
</evidence>
<dbReference type="InterPro" id="IPR045703">
    <property type="entry name" value="POU2F1_C"/>
</dbReference>
<evidence type="ECO:0000256" key="8">
    <source>
        <dbReference type="ARBA" id="ARBA00023242"/>
    </source>
</evidence>
<evidence type="ECO:0000259" key="14">
    <source>
        <dbReference type="PROSITE" id="PS51179"/>
    </source>
</evidence>
<dbReference type="PROSITE" id="PS00465">
    <property type="entry name" value="POU_2"/>
    <property type="match status" value="1"/>
</dbReference>
<dbReference type="Gene3D" id="1.10.260.40">
    <property type="entry name" value="lambda repressor-like DNA-binding domains"/>
    <property type="match status" value="1"/>
</dbReference>
<feature type="region of interest" description="Disordered" evidence="12">
    <location>
        <begin position="420"/>
        <end position="448"/>
    </location>
</feature>
<sequence length="915" mass="91895">MYRPSLATFLCSASGPAWPVPRLPLWHAASIDMRMSDSPDAAKHTLDGQEGSPGLCWTQEPFATAHIPLLLQQQQHSQNHHQHSKERNGLDFHRQVITSAQAQAILGHFQQVHLGAALQTAAAAQSLQSPALNLQLKSDELAELKQVSQQQAAMLQQAIPQAQFMLSGNQITGLALLQQAQAQLIAAAVQQSANQQPVSSSASMGTASSAASALASLPLTQSIQLQDLQQLQPQSLGLQQFVLVQPGSALPTGLLLSQSQQQGLQQIQSLHLPQQSQTNNMQPQGTITLTQGSSVQGVGGRGALGAVRVPPHHGPPAHQAGGGPPKRSGAEGGGSVPMEEPSDLEELEQFAKMFKQRRIKLGFTQGDVGMAMGKFYGNDFSQTTISRFEALNLSFKNMCKLKPLLEKWLNDAENMSCDPAVSSPSGGYDGGQGGGAGGRRRKKRTSIENNIRGALEKSFLENPKPTSDEIGLISEHLNLEKEVVRVWFCNRRQKEKRINPSSMSSFSSHSPGVTSPVSLVTSSPPVPQTVILSASPSLSTLKLSASDMASVLSGVSDPAISSPSSVGSPPLAGTVATSSDSLALSLAPSTPSSSGAAILPASTPSPSFLPSTHTVFSSPVPASAMFSSSASPAMHGGAAHACTHGSLGPGGGGGGAQTSTPATFANSLLSTALSSSGTHGSGGVPISSGCSFVITPTSCNLTTSAASLLSGSGLLSSLGGSSSTNGGPGGGGGVCGGGGGGLLGSLGGGGGGLISGGQMLAGAGNAGLVSPSQLAGGTLLSMSSGLGGALNPALLTNNTLATIQALAGSGALSMPSLEPGGGLVITGAGGGRAGGPTGGSGLVSAPLFLNSSGIPLLSMSAPSPLGSSHSAVLALASSPSAALMASHNAPHPNSQSASLPASQNAPQGSHGQTKA</sequence>
<dbReference type="InterPro" id="IPR001356">
    <property type="entry name" value="HD"/>
</dbReference>
<dbReference type="PROSITE" id="PS00027">
    <property type="entry name" value="HOMEOBOX_1"/>
    <property type="match status" value="1"/>
</dbReference>
<dbReference type="GO" id="GO:0005634">
    <property type="term" value="C:nucleus"/>
    <property type="evidence" value="ECO:0007669"/>
    <property type="project" value="UniProtKB-SubCell"/>
</dbReference>
<organism evidence="15 16">
    <name type="scientific">Petromyzon marinus</name>
    <name type="common">Sea lamprey</name>
    <dbReference type="NCBI Taxonomy" id="7757"/>
    <lineage>
        <taxon>Eukaryota</taxon>
        <taxon>Metazoa</taxon>
        <taxon>Chordata</taxon>
        <taxon>Craniata</taxon>
        <taxon>Vertebrata</taxon>
        <taxon>Cyclostomata</taxon>
        <taxon>Hyperoartia</taxon>
        <taxon>Petromyzontiformes</taxon>
        <taxon>Petromyzontidae</taxon>
        <taxon>Petromyzon</taxon>
    </lineage>
</organism>
<dbReference type="PROSITE" id="PS50071">
    <property type="entry name" value="HOMEOBOX_2"/>
    <property type="match status" value="1"/>
</dbReference>
<dbReference type="InterPro" id="IPR017970">
    <property type="entry name" value="Homeobox_CS"/>
</dbReference>
<keyword evidence="5 9" id="KW-0371">Homeobox</keyword>
<dbReference type="InterPro" id="IPR050255">
    <property type="entry name" value="POU_domain_TF"/>
</dbReference>
<dbReference type="SUPFAM" id="SSF47413">
    <property type="entry name" value="lambda repressor-like DNA-binding domains"/>
    <property type="match status" value="1"/>
</dbReference>
<dbReference type="KEGG" id="pmrn:116955831"/>
<gene>
    <name evidence="16" type="primary">POU2F1</name>
</gene>
<dbReference type="CDD" id="cd00086">
    <property type="entry name" value="homeodomain"/>
    <property type="match status" value="1"/>
</dbReference>
<dbReference type="FunFam" id="1.10.260.40:FF:000001">
    <property type="entry name" value="POU domain protein"/>
    <property type="match status" value="1"/>
</dbReference>
<feature type="compositionally biased region" description="Gly residues" evidence="12">
    <location>
        <begin position="320"/>
        <end position="335"/>
    </location>
</feature>
<keyword evidence="8 9" id="KW-0539">Nucleus</keyword>
<reference evidence="16" key="1">
    <citation type="submission" date="2025-08" db="UniProtKB">
        <authorList>
            <consortium name="RefSeq"/>
        </authorList>
    </citation>
    <scope>IDENTIFICATION</scope>
    <source>
        <tissue evidence="16">Sperm</tissue>
    </source>
</reference>
<evidence type="ECO:0000256" key="2">
    <source>
        <dbReference type="ARBA" id="ARBA00008879"/>
    </source>
</evidence>
<evidence type="ECO:0000256" key="6">
    <source>
        <dbReference type="ARBA" id="ARBA00023159"/>
    </source>
</evidence>
<dbReference type="SUPFAM" id="SSF46689">
    <property type="entry name" value="Homeodomain-like"/>
    <property type="match status" value="1"/>
</dbReference>
<feature type="compositionally biased region" description="Low complexity" evidence="12">
    <location>
        <begin position="501"/>
        <end position="521"/>
    </location>
</feature>
<dbReference type="PRINTS" id="PR00029">
    <property type="entry name" value="OCTAMER"/>
</dbReference>
<evidence type="ECO:0000313" key="16">
    <source>
        <dbReference type="RefSeq" id="XP_032833038.1"/>
    </source>
</evidence>
<dbReference type="PROSITE" id="PS00035">
    <property type="entry name" value="POU_1"/>
    <property type="match status" value="1"/>
</dbReference>
<dbReference type="PANTHER" id="PTHR11636">
    <property type="entry name" value="POU DOMAIN"/>
    <property type="match status" value="1"/>
</dbReference>
<dbReference type="SMART" id="SM00389">
    <property type="entry name" value="HOX"/>
    <property type="match status" value="1"/>
</dbReference>
<dbReference type="InterPro" id="IPR010982">
    <property type="entry name" value="Lambda_DNA-bd_dom_sf"/>
</dbReference>
<keyword evidence="7 11" id="KW-0804">Transcription</keyword>
<dbReference type="PANTHER" id="PTHR11636:SF76">
    <property type="entry name" value="PROTEIN NUBBIN"/>
    <property type="match status" value="1"/>
</dbReference>
<dbReference type="GO" id="GO:0000978">
    <property type="term" value="F:RNA polymerase II cis-regulatory region sequence-specific DNA binding"/>
    <property type="evidence" value="ECO:0007669"/>
    <property type="project" value="TreeGrafter"/>
</dbReference>
<keyword evidence="4 9" id="KW-0238">DNA-binding</keyword>
<evidence type="ECO:0000256" key="10">
    <source>
        <dbReference type="RuleBase" id="RU000682"/>
    </source>
</evidence>
<dbReference type="InterPro" id="IPR009057">
    <property type="entry name" value="Homeodomain-like_sf"/>
</dbReference>
<feature type="domain" description="POU-specific" evidence="14">
    <location>
        <begin position="339"/>
        <end position="413"/>
    </location>
</feature>
<evidence type="ECO:0000256" key="9">
    <source>
        <dbReference type="PROSITE-ProRule" id="PRU00108"/>
    </source>
</evidence>
<evidence type="ECO:0000256" key="7">
    <source>
        <dbReference type="ARBA" id="ARBA00023163"/>
    </source>
</evidence>
<dbReference type="PRINTS" id="PR00028">
    <property type="entry name" value="POUDOMAIN"/>
</dbReference>
<dbReference type="Pfam" id="PF19536">
    <property type="entry name" value="POU2F1_C"/>
    <property type="match status" value="1"/>
</dbReference>
<keyword evidence="15" id="KW-1185">Reference proteome</keyword>
<dbReference type="SMART" id="SM00352">
    <property type="entry name" value="POU"/>
    <property type="match status" value="1"/>
</dbReference>
<evidence type="ECO:0000256" key="12">
    <source>
        <dbReference type="SAM" id="MobiDB-lite"/>
    </source>
</evidence>
<feature type="compositionally biased region" description="Gly residues" evidence="12">
    <location>
        <begin position="427"/>
        <end position="437"/>
    </location>
</feature>
<dbReference type="InterPro" id="IPR000327">
    <property type="entry name" value="POU_dom"/>
</dbReference>
<dbReference type="GO" id="GO:0000981">
    <property type="term" value="F:DNA-binding transcription factor activity, RNA polymerase II-specific"/>
    <property type="evidence" value="ECO:0007669"/>
    <property type="project" value="InterPro"/>
</dbReference>
<dbReference type="Gene3D" id="1.10.10.60">
    <property type="entry name" value="Homeodomain-like"/>
    <property type="match status" value="1"/>
</dbReference>
<feature type="region of interest" description="Disordered" evidence="12">
    <location>
        <begin position="498"/>
        <end position="521"/>
    </location>
</feature>
<feature type="DNA-binding region" description="Homeobox" evidence="9">
    <location>
        <begin position="440"/>
        <end position="499"/>
    </location>
</feature>
<proteinExistence type="inferred from homology"/>
<evidence type="ECO:0000259" key="13">
    <source>
        <dbReference type="PROSITE" id="PS50071"/>
    </source>
</evidence>
<dbReference type="PROSITE" id="PS51179">
    <property type="entry name" value="POU_3"/>
    <property type="match status" value="1"/>
</dbReference>
<evidence type="ECO:0000313" key="15">
    <source>
        <dbReference type="Proteomes" id="UP001318040"/>
    </source>
</evidence>
<feature type="region of interest" description="Disordered" evidence="12">
    <location>
        <begin position="274"/>
        <end position="343"/>
    </location>
</feature>
<evidence type="ECO:0000256" key="3">
    <source>
        <dbReference type="ARBA" id="ARBA00023015"/>
    </source>
</evidence>
<dbReference type="AlphaFoldDB" id="A0AAJ7UAU0"/>
<dbReference type="InterPro" id="IPR013847">
    <property type="entry name" value="POU"/>
</dbReference>
<dbReference type="RefSeq" id="XP_032833038.1">
    <property type="nucleotide sequence ID" value="XM_032977147.1"/>
</dbReference>
<name>A0AAJ7UAU0_PETMA</name>
<dbReference type="InterPro" id="IPR000972">
    <property type="entry name" value="TF_octamer"/>
</dbReference>
<dbReference type="GeneID" id="116955831"/>
<evidence type="ECO:0000256" key="5">
    <source>
        <dbReference type="ARBA" id="ARBA00023155"/>
    </source>
</evidence>
<evidence type="ECO:0000256" key="11">
    <source>
        <dbReference type="RuleBase" id="RU361194"/>
    </source>
</evidence>
<feature type="compositionally biased region" description="Polar residues" evidence="12">
    <location>
        <begin position="274"/>
        <end position="290"/>
    </location>
</feature>
<comment type="similarity">
    <text evidence="2">Belongs to the POU transcription factor family. Class-2 subfamily.</text>
</comment>
<dbReference type="Proteomes" id="UP001318040">
    <property type="component" value="Chromosome 62"/>
</dbReference>
<accession>A0AAJ7UAU0</accession>
<dbReference type="Pfam" id="PF00157">
    <property type="entry name" value="Pou"/>
    <property type="match status" value="1"/>
</dbReference>
<dbReference type="Pfam" id="PF00046">
    <property type="entry name" value="Homeodomain"/>
    <property type="match status" value="1"/>
</dbReference>
<feature type="region of interest" description="Disordered" evidence="12">
    <location>
        <begin position="884"/>
        <end position="915"/>
    </location>
</feature>
<evidence type="ECO:0000256" key="1">
    <source>
        <dbReference type="ARBA" id="ARBA00004123"/>
    </source>
</evidence>
<feature type="domain" description="Homeobox" evidence="13">
    <location>
        <begin position="438"/>
        <end position="498"/>
    </location>
</feature>